<sequence>MMKGFHHLSETNSVSSEIRSRAPPFTYEPFQVDQTPRELGKAIKTPLFDWSEFAALLLSFACSVVGLVVCFRSQTAADMGQKYQLIIVGLMLSVMDLCTSKISTVVFLQLETRWASLLQNYDVIVKKSVLGSALNGRRGDQRWTLLLSVSLALPLALSVGYKAFIGGRVTFEVEGSKGIYGLTGPPGLGNFTSGYALMVNATIPLMFNMPLKVPSQPQPYGFNMLLLNDKPISVAMLDGPSPEYVETTRQGLQGLQSYTVAANVNGLAWKQDTNLDKHRNDVDWWNSLSKYKKKPSSIRLYKEKKWFTILWPESQLKRFFLLLRPQKKTCESGKDCEKVKPTEDEFREQSVGFIGQWLRCHGKWSITLNTVDLVEGHCDDDFEQTPHDSCYTLHLDDAVSILSDFIGRLDSSNLTEQGQIQMTAGVSALLWSRLTAYCGIDSLVNRLDPDSKYALMFKYERDDTAFKTVGVLRQSPFLALVLLAQPIIGLVLFIVRIILRSSPISGGFGLISVLSGHTAKEGNLLRGAGLSGEVVERIELNFDHGGEAWGGGERLRFQLREARNSMHHERKRLMRGTRLEDISVSVDRVHTAEFLE</sequence>
<keyword evidence="3" id="KW-1185">Reference proteome</keyword>
<reference evidence="2" key="1">
    <citation type="journal article" date="2021" name="Nat. Commun.">
        <title>Genetic determinants of endophytism in the Arabidopsis root mycobiome.</title>
        <authorList>
            <person name="Mesny F."/>
            <person name="Miyauchi S."/>
            <person name="Thiergart T."/>
            <person name="Pickel B."/>
            <person name="Atanasova L."/>
            <person name="Karlsson M."/>
            <person name="Huettel B."/>
            <person name="Barry K.W."/>
            <person name="Haridas S."/>
            <person name="Chen C."/>
            <person name="Bauer D."/>
            <person name="Andreopoulos W."/>
            <person name="Pangilinan J."/>
            <person name="LaButti K."/>
            <person name="Riley R."/>
            <person name="Lipzen A."/>
            <person name="Clum A."/>
            <person name="Drula E."/>
            <person name="Henrissat B."/>
            <person name="Kohler A."/>
            <person name="Grigoriev I.V."/>
            <person name="Martin F.M."/>
            <person name="Hacquard S."/>
        </authorList>
    </citation>
    <scope>NUCLEOTIDE SEQUENCE</scope>
    <source>
        <strain evidence="2">MPI-SDFR-AT-0068</strain>
    </source>
</reference>
<evidence type="ECO:0000313" key="2">
    <source>
        <dbReference type="EMBL" id="KAH7242124.1"/>
    </source>
</evidence>
<dbReference type="AlphaFoldDB" id="A0A8K0RU12"/>
<evidence type="ECO:0000313" key="3">
    <source>
        <dbReference type="Proteomes" id="UP000813427"/>
    </source>
</evidence>
<feature type="transmembrane region" description="Helical" evidence="1">
    <location>
        <begin position="83"/>
        <end position="108"/>
    </location>
</feature>
<keyword evidence="1" id="KW-1133">Transmembrane helix</keyword>
<gene>
    <name evidence="2" type="ORF">BKA59DRAFT_456696</name>
</gene>
<accession>A0A8K0RU12</accession>
<keyword evidence="1" id="KW-0812">Transmembrane</keyword>
<dbReference type="OrthoDB" id="5420013at2759"/>
<name>A0A8K0RU12_9HYPO</name>
<proteinExistence type="predicted"/>
<feature type="transmembrane region" description="Helical" evidence="1">
    <location>
        <begin position="53"/>
        <end position="71"/>
    </location>
</feature>
<dbReference type="Proteomes" id="UP000813427">
    <property type="component" value="Unassembled WGS sequence"/>
</dbReference>
<organism evidence="2 3">
    <name type="scientific">Fusarium tricinctum</name>
    <dbReference type="NCBI Taxonomy" id="61284"/>
    <lineage>
        <taxon>Eukaryota</taxon>
        <taxon>Fungi</taxon>
        <taxon>Dikarya</taxon>
        <taxon>Ascomycota</taxon>
        <taxon>Pezizomycotina</taxon>
        <taxon>Sordariomycetes</taxon>
        <taxon>Hypocreomycetidae</taxon>
        <taxon>Hypocreales</taxon>
        <taxon>Nectriaceae</taxon>
        <taxon>Fusarium</taxon>
        <taxon>Fusarium tricinctum species complex</taxon>
    </lineage>
</organism>
<comment type="caution">
    <text evidence="2">The sequence shown here is derived from an EMBL/GenBank/DDBJ whole genome shotgun (WGS) entry which is preliminary data.</text>
</comment>
<evidence type="ECO:0000256" key="1">
    <source>
        <dbReference type="SAM" id="Phobius"/>
    </source>
</evidence>
<protein>
    <submittedName>
        <fullName evidence="2">Uncharacterized protein</fullName>
    </submittedName>
</protein>
<feature type="transmembrane region" description="Helical" evidence="1">
    <location>
        <begin position="143"/>
        <end position="161"/>
    </location>
</feature>
<keyword evidence="1" id="KW-0472">Membrane</keyword>
<dbReference type="EMBL" id="JAGPXF010000005">
    <property type="protein sequence ID" value="KAH7242124.1"/>
    <property type="molecule type" value="Genomic_DNA"/>
</dbReference>
<feature type="transmembrane region" description="Helical" evidence="1">
    <location>
        <begin position="477"/>
        <end position="499"/>
    </location>
</feature>